<organism evidence="4 5">
    <name type="scientific">Fulvivirga marina</name>
    <dbReference type="NCBI Taxonomy" id="2494733"/>
    <lineage>
        <taxon>Bacteria</taxon>
        <taxon>Pseudomonadati</taxon>
        <taxon>Bacteroidota</taxon>
        <taxon>Cytophagia</taxon>
        <taxon>Cytophagales</taxon>
        <taxon>Fulvivirgaceae</taxon>
        <taxon>Fulvivirga</taxon>
    </lineage>
</organism>
<dbReference type="SUPFAM" id="SSF49265">
    <property type="entry name" value="Fibronectin type III"/>
    <property type="match status" value="1"/>
</dbReference>
<dbReference type="CDD" id="cd00063">
    <property type="entry name" value="FN3"/>
    <property type="match status" value="2"/>
</dbReference>
<name>A0A937KG97_9BACT</name>
<evidence type="ECO:0000256" key="1">
    <source>
        <dbReference type="SAM" id="MobiDB-lite"/>
    </source>
</evidence>
<dbReference type="Gene3D" id="2.60.40.10">
    <property type="entry name" value="Immunoglobulins"/>
    <property type="match status" value="1"/>
</dbReference>
<evidence type="ECO:0000313" key="4">
    <source>
        <dbReference type="EMBL" id="MBL6448968.1"/>
    </source>
</evidence>
<evidence type="ECO:0000313" key="5">
    <source>
        <dbReference type="Proteomes" id="UP000614216"/>
    </source>
</evidence>
<dbReference type="InterPro" id="IPR003961">
    <property type="entry name" value="FN3_dom"/>
</dbReference>
<keyword evidence="2" id="KW-0812">Transmembrane</keyword>
<feature type="compositionally biased region" description="Pro residues" evidence="1">
    <location>
        <begin position="1290"/>
        <end position="1300"/>
    </location>
</feature>
<comment type="caution">
    <text evidence="4">The sequence shown here is derived from an EMBL/GenBank/DDBJ whole genome shotgun (WGS) entry which is preliminary data.</text>
</comment>
<keyword evidence="5" id="KW-1185">Reference proteome</keyword>
<protein>
    <recommendedName>
        <fullName evidence="3">Fibronectin type-III domain-containing protein</fullName>
    </recommendedName>
</protein>
<feature type="domain" description="Fibronectin type-III" evidence="3">
    <location>
        <begin position="194"/>
        <end position="283"/>
    </location>
</feature>
<dbReference type="EMBL" id="JAEUGD010000066">
    <property type="protein sequence ID" value="MBL6448968.1"/>
    <property type="molecule type" value="Genomic_DNA"/>
</dbReference>
<sequence length="1300" mass="141933">MKELQSTSNRLVKYILIFLLFIGGYSGHAQNPITWTDLVGVEVQADNTLRKTGGWGTDNGGAASAEVLAADTDGWAEFTVYPTGYERYYGLTQNNIDATKNIDYAIKINSINTIVIQESGVSRGGYGSIEAGDVLRVERTDTTITYKKNGATFYTSQIASTTTLRVDVCLYHNDGEIRNGTLNFGAATVEAPNAPTALQSTTLSSNSVSLQWTDNAEDEAGFIIERQTGAGAYEQVANLAPNTISYTDTTVTSALSYTYRVYAYNPGGNSSYSNTQTVTPEETTRAGFPITWTDKIGVEVQADNALLKTAGWGTDNAGATSVEILPAGTDGWAELTAYATGYERYFGLTENSTDATNNIDYAIKLSSGNTIVVSEQSQNKHGIGDITDGDILRIERTGTTITYKKNGEVYYTSTTPSTGPLMVDVSLYHSNGQIKGTAISFEAVVAPEIPANVQAIATDFDKNLITWTAQAPTISYEIERSLNETNGFARVATTIRGAHEYSEGNLTGATTYYYRVRATNGQQYSGYSPVISSTTQTSIATNNTQVHKEQYNGNISAIKWKTHGDTEEKLYTYSYDPMNRIKTAQYAQGKTQANKTWTTQSAQGGYSIHNINYDLNGNIQSLNRQSIAEDLRTIDALTYNYANGGNQLTAVSDAAGWEGFTDKNTAGDDYDYDANGNMIVDRNKGITITYNHLNLPVRVEKDTNNYIVYHYDATGVKQEQIVYEEGKAPKSTRYFGELIYEDGELTMIQHEEGRVVIDEITGDFEYQYHLKDHLGNTRLTFTTKPKTIDFPARFETETAADEEQLYSGIDNTRVIFPSADATQDSIHVTGDDEVIGLNNQISAGAALSIPVGPGDKLDMQVYSYYEAGDYGSPQSANAVLMAVAGAFGGVNGGNTYEQSTYDAFSSAHENSMVVAGNNAGSTVPAAYLNYILFDEKMNPYKFGHTQITGTANSHELVTLNGVIVDQTGFAYIYLSNESDSPLPVFFDDMNVVLTESNVVQKDDYYPFGLTFNSYQRVTAKENKWKFQGQEHIDDLGLNWDSFKWRNHQPDIGRFFNVDPLAEKYVYNSPYAFSENKVTSHIELEGLEAVSLKKDINNLVIVVQGYGGASPSDGKTQAQNSPEIGGGIDYSGIGSVTSLESKDTQVAVFASSHSSNTKNDISKSISNFNSASPEGKVVLVGHSLGGDNLVEMVNENSNLKVDALITLDIADYFSDTEISENVGTAINYYQTNFFPMGDKVTAKNPEKTKTINIEAKNSTHRSIDNNLKGSVINSVIYHTQSSSSSDGFVGPPKPTDIKPPF</sequence>
<feature type="region of interest" description="Disordered" evidence="1">
    <location>
        <begin position="1280"/>
        <end position="1300"/>
    </location>
</feature>
<reference evidence="4" key="1">
    <citation type="submission" date="2021-01" db="EMBL/GenBank/DDBJ databases">
        <title>Fulvivirga kasyanovii gen. nov., sp nov., a novel member of the phylum Bacteroidetes isolated from seawater in a mussel farm.</title>
        <authorList>
            <person name="Zhao L.-H."/>
            <person name="Wang Z.-J."/>
        </authorList>
    </citation>
    <scope>NUCLEOTIDE SEQUENCE</scope>
    <source>
        <strain evidence="4">29W222</strain>
    </source>
</reference>
<dbReference type="NCBIfam" id="TIGR03696">
    <property type="entry name" value="Rhs_assc_core"/>
    <property type="match status" value="1"/>
</dbReference>
<dbReference type="InterPro" id="IPR022385">
    <property type="entry name" value="Rhs_assc_core"/>
</dbReference>
<dbReference type="Gene3D" id="3.40.50.1820">
    <property type="entry name" value="alpha/beta hydrolase"/>
    <property type="match status" value="1"/>
</dbReference>
<dbReference type="InterPro" id="IPR013783">
    <property type="entry name" value="Ig-like_fold"/>
</dbReference>
<proteinExistence type="predicted"/>
<dbReference type="RefSeq" id="WP_202858504.1">
    <property type="nucleotide sequence ID" value="NZ_JAEUGD010000066.1"/>
</dbReference>
<evidence type="ECO:0000259" key="3">
    <source>
        <dbReference type="PROSITE" id="PS50853"/>
    </source>
</evidence>
<dbReference type="SMART" id="SM00060">
    <property type="entry name" value="FN3"/>
    <property type="match status" value="2"/>
</dbReference>
<evidence type="ECO:0000256" key="2">
    <source>
        <dbReference type="SAM" id="Phobius"/>
    </source>
</evidence>
<dbReference type="PROSITE" id="PS50853">
    <property type="entry name" value="FN3"/>
    <property type="match status" value="2"/>
</dbReference>
<accession>A0A937KG97</accession>
<feature type="transmembrane region" description="Helical" evidence="2">
    <location>
        <begin position="12"/>
        <end position="28"/>
    </location>
</feature>
<keyword evidence="2" id="KW-0472">Membrane</keyword>
<dbReference type="InterPro" id="IPR029058">
    <property type="entry name" value="AB_hydrolase_fold"/>
</dbReference>
<dbReference type="Gene3D" id="2.180.10.10">
    <property type="entry name" value="RHS repeat-associated core"/>
    <property type="match status" value="2"/>
</dbReference>
<dbReference type="Proteomes" id="UP000614216">
    <property type="component" value="Unassembled WGS sequence"/>
</dbReference>
<keyword evidence="2" id="KW-1133">Transmembrane helix</keyword>
<dbReference type="InterPro" id="IPR036116">
    <property type="entry name" value="FN3_sf"/>
</dbReference>
<feature type="domain" description="Fibronectin type-III" evidence="3">
    <location>
        <begin position="449"/>
        <end position="538"/>
    </location>
</feature>
<gene>
    <name evidence="4" type="ORF">JMN32_21840</name>
</gene>